<reference evidence="2 3" key="1">
    <citation type="submission" date="2023-11" db="EMBL/GenBank/DDBJ databases">
        <title>Gilvimarinus fulvus sp. nov., isolated from the surface of Kelp.</title>
        <authorList>
            <person name="Sun Y.Y."/>
            <person name="Gong Y."/>
            <person name="Du Z.J."/>
        </authorList>
    </citation>
    <scope>NUCLEOTIDE SEQUENCE [LARGE SCALE GENOMIC DNA]</scope>
    <source>
        <strain evidence="2 3">SDUM040013</strain>
    </source>
</reference>
<keyword evidence="1" id="KW-0812">Transmembrane</keyword>
<comment type="caution">
    <text evidence="2">The sequence shown here is derived from an EMBL/GenBank/DDBJ whole genome shotgun (WGS) entry which is preliminary data.</text>
</comment>
<name>A0ABU4S2X9_9GAMM</name>
<dbReference type="EMBL" id="JAXAFO010000074">
    <property type="protein sequence ID" value="MDX6851534.1"/>
    <property type="molecule type" value="Genomic_DNA"/>
</dbReference>
<accession>A0ABU4S2X9</accession>
<gene>
    <name evidence="2" type="ORF">SCD92_19385</name>
</gene>
<evidence type="ECO:0000313" key="3">
    <source>
        <dbReference type="Proteomes" id="UP001273505"/>
    </source>
</evidence>
<protein>
    <submittedName>
        <fullName evidence="2">Uncharacterized protein</fullName>
    </submittedName>
</protein>
<evidence type="ECO:0000256" key="1">
    <source>
        <dbReference type="SAM" id="Phobius"/>
    </source>
</evidence>
<sequence>MKIIIFLILPILIALTWKYISIASETLRQLQQGKEPEIDPMQSAILPEIIVMLILSPIFHLAVKLFDPINSVKFVALGQLTLLALLLPFVARFWWGLKQFKP</sequence>
<evidence type="ECO:0000313" key="2">
    <source>
        <dbReference type="EMBL" id="MDX6851534.1"/>
    </source>
</evidence>
<dbReference type="RefSeq" id="WP_302723091.1">
    <property type="nucleotide sequence ID" value="NZ_JAULRU010000579.1"/>
</dbReference>
<feature type="transmembrane region" description="Helical" evidence="1">
    <location>
        <begin position="74"/>
        <end position="95"/>
    </location>
</feature>
<dbReference type="Proteomes" id="UP001273505">
    <property type="component" value="Unassembled WGS sequence"/>
</dbReference>
<proteinExistence type="predicted"/>
<keyword evidence="1" id="KW-1133">Transmembrane helix</keyword>
<keyword evidence="1" id="KW-0472">Membrane</keyword>
<keyword evidence="3" id="KW-1185">Reference proteome</keyword>
<feature type="transmembrane region" description="Helical" evidence="1">
    <location>
        <begin position="42"/>
        <end position="62"/>
    </location>
</feature>
<organism evidence="2 3">
    <name type="scientific">Gilvimarinus gilvus</name>
    <dbReference type="NCBI Taxonomy" id="3058038"/>
    <lineage>
        <taxon>Bacteria</taxon>
        <taxon>Pseudomonadati</taxon>
        <taxon>Pseudomonadota</taxon>
        <taxon>Gammaproteobacteria</taxon>
        <taxon>Cellvibrionales</taxon>
        <taxon>Cellvibrionaceae</taxon>
        <taxon>Gilvimarinus</taxon>
    </lineage>
</organism>